<evidence type="ECO:0000313" key="2">
    <source>
        <dbReference type="EMBL" id="EJF52499.1"/>
    </source>
</evidence>
<evidence type="ECO:0008006" key="4">
    <source>
        <dbReference type="Google" id="ProtNLM"/>
    </source>
</evidence>
<gene>
    <name evidence="2" type="ORF">SapgrDRAFT_0758</name>
</gene>
<feature type="chain" id="PRO_5003737357" description="Secreted protein" evidence="1">
    <location>
        <begin position="20"/>
        <end position="65"/>
    </location>
</feature>
<evidence type="ECO:0000313" key="3">
    <source>
        <dbReference type="Proteomes" id="UP000005113"/>
    </source>
</evidence>
<dbReference type="AlphaFoldDB" id="J0NYA3"/>
<reference evidence="3" key="1">
    <citation type="journal article" date="2012" name="Stand. Genomic Sci.">
        <title>Permanent draft genome sequence of the gliding predator Saprospira grandis strain Sa g1 (= HR1).</title>
        <authorList>
            <person name="Mavromatis K."/>
            <person name="Chertkov O."/>
            <person name="Lapidus A."/>
            <person name="Nolan M."/>
            <person name="Lucas S."/>
            <person name="Tice H."/>
            <person name="Del Rio T.G."/>
            <person name="Cheng J.F."/>
            <person name="Han C."/>
            <person name="Tapia R."/>
            <person name="Bruce D."/>
            <person name="Goodwin L.A."/>
            <person name="Pitluck S."/>
            <person name="Huntemann M."/>
            <person name="Liolios K."/>
            <person name="Pagani I."/>
            <person name="Ivanova N."/>
            <person name="Mikhailova N."/>
            <person name="Pati A."/>
            <person name="Chen A."/>
            <person name="Palaniappan K."/>
            <person name="Land M."/>
            <person name="Brambilla E.M."/>
            <person name="Rohde M."/>
            <person name="Spring S."/>
            <person name="Goker M."/>
            <person name="Detter J.C."/>
            <person name="Bristow J."/>
            <person name="Eisen J.A."/>
            <person name="Markowitz V."/>
            <person name="Hugenholtz P."/>
            <person name="Kyrpides N.C."/>
            <person name="Klenk H.P."/>
            <person name="Woyke T."/>
        </authorList>
    </citation>
    <scope>NUCLEOTIDE SEQUENCE [LARGE SCALE GENOMIC DNA]</scope>
    <source>
        <strain evidence="3">DSM 2844</strain>
    </source>
</reference>
<protein>
    <recommendedName>
        <fullName evidence="4">Secreted protein</fullName>
    </recommendedName>
</protein>
<feature type="signal peptide" evidence="1">
    <location>
        <begin position="1"/>
        <end position="19"/>
    </location>
</feature>
<keyword evidence="1" id="KW-0732">Signal</keyword>
<name>J0NYA3_9BACT</name>
<evidence type="ECO:0000256" key="1">
    <source>
        <dbReference type="SAM" id="SignalP"/>
    </source>
</evidence>
<proteinExistence type="predicted"/>
<organism evidence="2 3">
    <name type="scientific">Saprospira grandis DSM 2844</name>
    <dbReference type="NCBI Taxonomy" id="694433"/>
    <lineage>
        <taxon>Bacteria</taxon>
        <taxon>Pseudomonadati</taxon>
        <taxon>Bacteroidota</taxon>
        <taxon>Saprospiria</taxon>
        <taxon>Saprospirales</taxon>
        <taxon>Saprospiraceae</taxon>
        <taxon>Saprospira</taxon>
    </lineage>
</organism>
<dbReference type="EMBL" id="JH719942">
    <property type="protein sequence ID" value="EJF52499.1"/>
    <property type="molecule type" value="Genomic_DNA"/>
</dbReference>
<sequence>MFKHILLFWGLRLPSVVGATLQGSLFARPFSACSASVWPNGPPCTSLGRLAAAPPKPKPLVQLAV</sequence>
<dbReference type="Proteomes" id="UP000005113">
    <property type="component" value="Unassembled WGS sequence"/>
</dbReference>
<accession>J0NYA3</accession>
<dbReference type="HOGENOM" id="CLU_2847359_0_0_10"/>